<evidence type="ECO:0000313" key="1">
    <source>
        <dbReference type="EMBL" id="CRK83338.1"/>
    </source>
</evidence>
<dbReference type="EMBL" id="CVRB01000003">
    <property type="protein sequence ID" value="CRK83338.1"/>
    <property type="molecule type" value="Genomic_DNA"/>
</dbReference>
<dbReference type="AlphaFoldDB" id="A0A0U1NZS9"/>
<keyword evidence="2" id="KW-1185">Reference proteome</keyword>
<proteinExistence type="predicted"/>
<accession>A0A0U1NZS9</accession>
<organism evidence="1 2">
    <name type="scientific">Neobacillus massiliamazoniensis</name>
    <dbReference type="NCBI Taxonomy" id="1499688"/>
    <lineage>
        <taxon>Bacteria</taxon>
        <taxon>Bacillati</taxon>
        <taxon>Bacillota</taxon>
        <taxon>Bacilli</taxon>
        <taxon>Bacillales</taxon>
        <taxon>Bacillaceae</taxon>
        <taxon>Neobacillus</taxon>
    </lineage>
</organism>
<name>A0A0U1NZS9_9BACI</name>
<reference evidence="2" key="1">
    <citation type="submission" date="2015-05" db="EMBL/GenBank/DDBJ databases">
        <authorList>
            <person name="Urmite Genomes"/>
        </authorList>
    </citation>
    <scope>NUCLEOTIDE SEQUENCE [LARGE SCALE GENOMIC DNA]</scope>
    <source>
        <strain evidence="2">LF1</strain>
    </source>
</reference>
<sequence>MNKEIEEIVVKTFFIKGIQQRTLFELTSNKYRHSRIARITDPLDCFRKDLIFEIPKPNSDPEVIEKILRKQGAGKMCYVMTSIISDMDGKELPLAEVLEKLIWCGMPFIISCIPNKLVYFQGEQSYGPPQRFILKR</sequence>
<dbReference type="Proteomes" id="UP000199087">
    <property type="component" value="Unassembled WGS sequence"/>
</dbReference>
<gene>
    <name evidence="1" type="ORF">BN000_03302</name>
</gene>
<protein>
    <submittedName>
        <fullName evidence="1">Uncharacterized protein</fullName>
    </submittedName>
</protein>
<dbReference type="RefSeq" id="WP_245640458.1">
    <property type="nucleotide sequence ID" value="NZ_CVRB01000003.1"/>
</dbReference>
<evidence type="ECO:0000313" key="2">
    <source>
        <dbReference type="Proteomes" id="UP000199087"/>
    </source>
</evidence>